<evidence type="ECO:0000256" key="2">
    <source>
        <dbReference type="ARBA" id="ARBA00005336"/>
    </source>
</evidence>
<evidence type="ECO:0000256" key="5">
    <source>
        <dbReference type="ARBA" id="ARBA00023295"/>
    </source>
</evidence>
<evidence type="ECO:0000259" key="6">
    <source>
        <dbReference type="Pfam" id="PF00933"/>
    </source>
</evidence>
<sequence>MDQKHKIAQLFSPAAFIHDTEENIQAMEALVREQKIGGITFFHSRHSAAANFEKRQETLSYKNTLEKLQTLITRYQKAAEIPLLISIDAEFGLAMRVEKTPQYPYAISLGAMPIESDDLVEEVGYRIGKDLRQCGIHVNFAPVADINTNPKNPVIGYRSFGTDREKVSRFALAYYRGLRKAGIEGSFKHFPGHGDTDVDSHLGMPVIQKSREQLMQEEIFPFLQGIKAGVGMVMVGHLAAPALTQGKNIPASISREIITDFLKTELGFNGIVVSDALNMRAISNLFPRPGELEWKAFEAGNDLLCFSENVREGIDWIAQHAHPAEIEASFEKIMTLKKKLGLFDEKPITSIDFEWEDYRAFLERLAPQFLSVVVDKGLPLSGKMAKLSIQEPEQNLFFNTIDAHSPCPTFILDDSEMDISEELDNYDWVLVSLFVPSAKPVNNFGLDLHLLERLSTIALKKPCVLYLFGNPLSLPKIPNHSDFHKIVCAFQQFPACQNAAAQHFLGQIQAQGSWKQKKD</sequence>
<name>A0ABS9BUV7_9BACT</name>
<keyword evidence="4 7" id="KW-0378">Hydrolase</keyword>
<keyword evidence="5" id="KW-0326">Glycosidase</keyword>
<dbReference type="InterPro" id="IPR001764">
    <property type="entry name" value="Glyco_hydro_3_N"/>
</dbReference>
<comment type="similarity">
    <text evidence="2">Belongs to the glycosyl hydrolase 3 family.</text>
</comment>
<accession>A0ABS9BUV7</accession>
<organism evidence="7 8">
    <name type="scientific">Mariniradius sediminis</name>
    <dbReference type="NCBI Taxonomy" id="2909237"/>
    <lineage>
        <taxon>Bacteria</taxon>
        <taxon>Pseudomonadati</taxon>
        <taxon>Bacteroidota</taxon>
        <taxon>Cytophagia</taxon>
        <taxon>Cytophagales</taxon>
        <taxon>Cyclobacteriaceae</taxon>
        <taxon>Mariniradius</taxon>
    </lineage>
</organism>
<dbReference type="InterPro" id="IPR050226">
    <property type="entry name" value="NagZ_Beta-hexosaminidase"/>
</dbReference>
<gene>
    <name evidence="7" type="ORF">L0U89_10055</name>
</gene>
<protein>
    <recommendedName>
        <fullName evidence="3">beta-N-acetylhexosaminidase</fullName>
        <ecNumber evidence="3">3.2.1.52</ecNumber>
    </recommendedName>
</protein>
<dbReference type="SUPFAM" id="SSF51445">
    <property type="entry name" value="(Trans)glycosidases"/>
    <property type="match status" value="1"/>
</dbReference>
<dbReference type="InterPro" id="IPR017853">
    <property type="entry name" value="GH"/>
</dbReference>
<proteinExistence type="inferred from homology"/>
<dbReference type="PANTHER" id="PTHR30480:SF13">
    <property type="entry name" value="BETA-HEXOSAMINIDASE"/>
    <property type="match status" value="1"/>
</dbReference>
<dbReference type="EMBL" id="JAKEVZ010000007">
    <property type="protein sequence ID" value="MCF1751411.1"/>
    <property type="molecule type" value="Genomic_DNA"/>
</dbReference>
<evidence type="ECO:0000256" key="4">
    <source>
        <dbReference type="ARBA" id="ARBA00022801"/>
    </source>
</evidence>
<dbReference type="PANTHER" id="PTHR30480">
    <property type="entry name" value="BETA-HEXOSAMINIDASE-RELATED"/>
    <property type="match status" value="1"/>
</dbReference>
<dbReference type="EC" id="3.2.1.52" evidence="3"/>
<comment type="catalytic activity">
    <reaction evidence="1">
        <text>Hydrolysis of terminal non-reducing N-acetyl-D-hexosamine residues in N-acetyl-beta-D-hexosaminides.</text>
        <dbReference type="EC" id="3.2.1.52"/>
    </reaction>
</comment>
<dbReference type="RefSeq" id="WP_234861401.1">
    <property type="nucleotide sequence ID" value="NZ_JAKEVZ010000007.1"/>
</dbReference>
<evidence type="ECO:0000256" key="3">
    <source>
        <dbReference type="ARBA" id="ARBA00012663"/>
    </source>
</evidence>
<evidence type="ECO:0000313" key="7">
    <source>
        <dbReference type="EMBL" id="MCF1751411.1"/>
    </source>
</evidence>
<comment type="caution">
    <text evidence="7">The sequence shown here is derived from an EMBL/GenBank/DDBJ whole genome shotgun (WGS) entry which is preliminary data.</text>
</comment>
<dbReference type="GO" id="GO:0016787">
    <property type="term" value="F:hydrolase activity"/>
    <property type="evidence" value="ECO:0007669"/>
    <property type="project" value="UniProtKB-KW"/>
</dbReference>
<dbReference type="InterPro" id="IPR036962">
    <property type="entry name" value="Glyco_hydro_3_N_sf"/>
</dbReference>
<feature type="domain" description="Glycoside hydrolase family 3 N-terminal" evidence="6">
    <location>
        <begin position="5"/>
        <end position="327"/>
    </location>
</feature>
<reference evidence="7 8" key="1">
    <citation type="submission" date="2022-01" db="EMBL/GenBank/DDBJ databases">
        <title>Mariniradius saccharolyticus sp. nov., isolated from sediment of a river.</title>
        <authorList>
            <person name="Liu H."/>
        </authorList>
    </citation>
    <scope>NUCLEOTIDE SEQUENCE [LARGE SCALE GENOMIC DNA]</scope>
    <source>
        <strain evidence="7 8">RY-2</strain>
    </source>
</reference>
<evidence type="ECO:0000313" key="8">
    <source>
        <dbReference type="Proteomes" id="UP001201449"/>
    </source>
</evidence>
<evidence type="ECO:0000256" key="1">
    <source>
        <dbReference type="ARBA" id="ARBA00001231"/>
    </source>
</evidence>
<dbReference type="Pfam" id="PF00933">
    <property type="entry name" value="Glyco_hydro_3"/>
    <property type="match status" value="1"/>
</dbReference>
<keyword evidence="8" id="KW-1185">Reference proteome</keyword>
<dbReference type="Proteomes" id="UP001201449">
    <property type="component" value="Unassembled WGS sequence"/>
</dbReference>
<dbReference type="Gene3D" id="3.20.20.300">
    <property type="entry name" value="Glycoside hydrolase, family 3, N-terminal domain"/>
    <property type="match status" value="1"/>
</dbReference>